<accession>A0ABQ5KZN4</accession>
<feature type="non-terminal residue" evidence="1">
    <location>
        <position position="129"/>
    </location>
</feature>
<reference evidence="1" key="1">
    <citation type="submission" date="2022-03" db="EMBL/GenBank/DDBJ databases">
        <title>Draft genome sequence of Aduncisulcus paluster, a free-living microaerophilic Fornicata.</title>
        <authorList>
            <person name="Yuyama I."/>
            <person name="Kume K."/>
            <person name="Tamura T."/>
            <person name="Inagaki Y."/>
            <person name="Hashimoto T."/>
        </authorList>
    </citation>
    <scope>NUCLEOTIDE SEQUENCE</scope>
    <source>
        <strain evidence="1">NY0171</strain>
    </source>
</reference>
<sequence>MGIDIEQANAGFLMIYALKYKEGSEHKDPQRLADLMARNLNNEIRRVDGVGTLRFFAAESAMRIWVDPQKLLSYGLSITDVNKALDDQNVQVAAGKFGGRPVESDKQLTATFKVQGLLESPEEFGKILL</sequence>
<dbReference type="Pfam" id="PF00873">
    <property type="entry name" value="ACR_tran"/>
    <property type="match status" value="1"/>
</dbReference>
<dbReference type="SUPFAM" id="SSF82714">
    <property type="entry name" value="Multidrug efflux transporter AcrB TolC docking domain, DN and DC subdomains"/>
    <property type="match status" value="1"/>
</dbReference>
<dbReference type="EMBL" id="BQXS01005402">
    <property type="protein sequence ID" value="GKT37886.1"/>
    <property type="molecule type" value="Genomic_DNA"/>
</dbReference>
<name>A0ABQ5KZN4_9EUKA</name>
<evidence type="ECO:0000313" key="1">
    <source>
        <dbReference type="EMBL" id="GKT37886.1"/>
    </source>
</evidence>
<evidence type="ECO:0000313" key="2">
    <source>
        <dbReference type="Proteomes" id="UP001057375"/>
    </source>
</evidence>
<keyword evidence="2" id="KW-1185">Reference proteome</keyword>
<dbReference type="Gene3D" id="3.30.70.1320">
    <property type="entry name" value="Multidrug efflux transporter AcrB pore domain like"/>
    <property type="match status" value="1"/>
</dbReference>
<dbReference type="InterPro" id="IPR027463">
    <property type="entry name" value="AcrB_DN_DC_subdom"/>
</dbReference>
<dbReference type="Proteomes" id="UP001057375">
    <property type="component" value="Unassembled WGS sequence"/>
</dbReference>
<comment type="caution">
    <text evidence="1">The sequence shown here is derived from an EMBL/GenBank/DDBJ whole genome shotgun (WGS) entry which is preliminary data.</text>
</comment>
<dbReference type="PANTHER" id="PTHR32063">
    <property type="match status" value="1"/>
</dbReference>
<dbReference type="Gene3D" id="3.30.2090.10">
    <property type="entry name" value="Multidrug efflux transporter AcrB TolC docking domain, DN and DC subdomains"/>
    <property type="match status" value="1"/>
</dbReference>
<protein>
    <submittedName>
        <fullName evidence="1">Acriflavin resistance protein like protein</fullName>
    </submittedName>
</protein>
<dbReference type="InterPro" id="IPR001036">
    <property type="entry name" value="Acrflvin-R"/>
</dbReference>
<proteinExistence type="predicted"/>
<organism evidence="1 2">
    <name type="scientific">Aduncisulcus paluster</name>
    <dbReference type="NCBI Taxonomy" id="2918883"/>
    <lineage>
        <taxon>Eukaryota</taxon>
        <taxon>Metamonada</taxon>
        <taxon>Carpediemonas-like organisms</taxon>
        <taxon>Aduncisulcus</taxon>
    </lineage>
</organism>
<gene>
    <name evidence="1" type="ORF">ADUPG1_003824</name>
</gene>
<dbReference type="PANTHER" id="PTHR32063:SF10">
    <property type="entry name" value="EFFLUX PUMP MEMBRANE TRANSPORTER"/>
    <property type="match status" value="1"/>
</dbReference>